<feature type="signal peptide" evidence="1">
    <location>
        <begin position="1"/>
        <end position="34"/>
    </location>
</feature>
<dbReference type="EMBL" id="JACHXF010000007">
    <property type="protein sequence ID" value="MBB3095807.1"/>
    <property type="molecule type" value="Genomic_DNA"/>
</dbReference>
<keyword evidence="3" id="KW-1185">Reference proteome</keyword>
<comment type="caution">
    <text evidence="2">The sequence shown here is derived from an EMBL/GenBank/DDBJ whole genome shotgun (WGS) entry which is preliminary data.</text>
</comment>
<feature type="chain" id="PRO_5030652419" evidence="1">
    <location>
        <begin position="35"/>
        <end position="370"/>
    </location>
</feature>
<sequence length="370" mass="39174">MFEVFMLRPSRSVLLATTASLTIGLLAAPGAAYATDTTTSLSKEQMVAELKTVADASTVAAEKGWKANIVFTDWATDVAATGWKADVADAGRKAAVTATSGKATAAGSVEAAATGAGEVSMSMFYVVDPVHGRTLQRYRYGTMTGGGYSVEGTGRYDALNDPTSRSALKMMRRPQVRYVFTADPSLDFDEAVPAPTAVLTEDIQAGTKTVHGDGSADYTFRPEADTNITLRVNSVGTLASARAGLEESAVTLTYAYAPQQVTLPSRSATINWAELAKGQAYLDMRTFVASAANQGAAETLRTAAGRTVKVTSLRKHVRQEAAVFNSYASTNMIKTKDIRGGIRAHATNPWTHKTVSYTVKASGKKITVRG</sequence>
<evidence type="ECO:0000256" key="1">
    <source>
        <dbReference type="SAM" id="SignalP"/>
    </source>
</evidence>
<gene>
    <name evidence="2" type="ORF">FHR83_003477</name>
</gene>
<dbReference type="AlphaFoldDB" id="A0A7W5AGB6"/>
<protein>
    <submittedName>
        <fullName evidence="2">Uncharacterized protein</fullName>
    </submittedName>
</protein>
<dbReference type="RefSeq" id="WP_183220844.1">
    <property type="nucleotide sequence ID" value="NZ_BMPW01000005.1"/>
</dbReference>
<evidence type="ECO:0000313" key="3">
    <source>
        <dbReference type="Proteomes" id="UP000590749"/>
    </source>
</evidence>
<keyword evidence="1" id="KW-0732">Signal</keyword>
<evidence type="ECO:0000313" key="2">
    <source>
        <dbReference type="EMBL" id="MBB3095807.1"/>
    </source>
</evidence>
<accession>A0A7W5AGB6</accession>
<dbReference type="Proteomes" id="UP000590749">
    <property type="component" value="Unassembled WGS sequence"/>
</dbReference>
<proteinExistence type="predicted"/>
<reference evidence="2 3" key="1">
    <citation type="submission" date="2020-08" db="EMBL/GenBank/DDBJ databases">
        <title>Genomic Encyclopedia of Type Strains, Phase III (KMG-III): the genomes of soil and plant-associated and newly described type strains.</title>
        <authorList>
            <person name="Whitman W."/>
        </authorList>
    </citation>
    <scope>NUCLEOTIDE SEQUENCE [LARGE SCALE GENOMIC DNA]</scope>
    <source>
        <strain evidence="2 3">CECT 3287</strain>
    </source>
</reference>
<organism evidence="2 3">
    <name type="scientific">Actinoplanes campanulatus</name>
    <dbReference type="NCBI Taxonomy" id="113559"/>
    <lineage>
        <taxon>Bacteria</taxon>
        <taxon>Bacillati</taxon>
        <taxon>Actinomycetota</taxon>
        <taxon>Actinomycetes</taxon>
        <taxon>Micromonosporales</taxon>
        <taxon>Micromonosporaceae</taxon>
        <taxon>Actinoplanes</taxon>
    </lineage>
</organism>
<name>A0A7W5AGB6_9ACTN</name>